<evidence type="ECO:0000256" key="1">
    <source>
        <dbReference type="SAM" id="Coils"/>
    </source>
</evidence>
<dbReference type="RefSeq" id="WP_105988514.1">
    <property type="nucleotide sequence ID" value="NZ_POST01000009.1"/>
</dbReference>
<proteinExistence type="predicted"/>
<name>A0ABY2YRJ0_9LACO</name>
<keyword evidence="4" id="KW-1185">Reference proteome</keyword>
<organism evidence="3 4">
    <name type="scientific">Apilactobacillus timberlakei</name>
    <dbReference type="NCBI Taxonomy" id="2008380"/>
    <lineage>
        <taxon>Bacteria</taxon>
        <taxon>Bacillati</taxon>
        <taxon>Bacillota</taxon>
        <taxon>Bacilli</taxon>
        <taxon>Lactobacillales</taxon>
        <taxon>Lactobacillaceae</taxon>
        <taxon>Apilactobacillus</taxon>
    </lineage>
</organism>
<keyword evidence="2" id="KW-1133">Transmembrane helix</keyword>
<feature type="transmembrane region" description="Helical" evidence="2">
    <location>
        <begin position="6"/>
        <end position="25"/>
    </location>
</feature>
<keyword evidence="2" id="KW-0472">Membrane</keyword>
<sequence length="104" mass="12144">MTISNNVMAIITAVTTILSIVIAYITEHHDSNSKQIAVIQATVKQQLELKDSQYQELQNKYEDKFKSLKQTYEEKINSLKEEVNTLKCENKSLRQRLNKRENKE</sequence>
<evidence type="ECO:0000313" key="4">
    <source>
        <dbReference type="Proteomes" id="UP000767392"/>
    </source>
</evidence>
<keyword evidence="2" id="KW-0812">Transmembrane</keyword>
<protein>
    <recommendedName>
        <fullName evidence="5">Phage protein</fullName>
    </recommendedName>
</protein>
<evidence type="ECO:0000256" key="2">
    <source>
        <dbReference type="SAM" id="Phobius"/>
    </source>
</evidence>
<dbReference type="EMBL" id="QUAM01000006">
    <property type="protein sequence ID" value="TPR12792.1"/>
    <property type="molecule type" value="Genomic_DNA"/>
</dbReference>
<evidence type="ECO:0000313" key="3">
    <source>
        <dbReference type="EMBL" id="TPR12792.1"/>
    </source>
</evidence>
<evidence type="ECO:0008006" key="5">
    <source>
        <dbReference type="Google" id="ProtNLM"/>
    </source>
</evidence>
<dbReference type="Proteomes" id="UP000767392">
    <property type="component" value="Unassembled WGS sequence"/>
</dbReference>
<keyword evidence="1" id="KW-0175">Coiled coil</keyword>
<reference evidence="3 4" key="1">
    <citation type="submission" date="2018-08" db="EMBL/GenBank/DDBJ databases">
        <title>Comparative genomics of wild bee and flower associated Lactobacillus reveals potential adaptation to the bee host.</title>
        <authorList>
            <person name="Vuong H.Q."/>
            <person name="Mcfrederick Q.S."/>
        </authorList>
    </citation>
    <scope>NUCLEOTIDE SEQUENCE [LARGE SCALE GENOMIC DNA]</scope>
    <source>
        <strain evidence="3 4">HV_04</strain>
    </source>
</reference>
<comment type="caution">
    <text evidence="3">The sequence shown here is derived from an EMBL/GenBank/DDBJ whole genome shotgun (WGS) entry which is preliminary data.</text>
</comment>
<gene>
    <name evidence="3" type="ORF">DY048_07215</name>
</gene>
<accession>A0ABY2YRJ0</accession>
<feature type="coiled-coil region" evidence="1">
    <location>
        <begin position="40"/>
        <end position="103"/>
    </location>
</feature>